<name>A0A6G0X202_9STRA</name>
<feature type="region of interest" description="Disordered" evidence="1">
    <location>
        <begin position="18"/>
        <end position="44"/>
    </location>
</feature>
<dbReference type="EMBL" id="VJMJ01000119">
    <property type="protein sequence ID" value="KAF0733893.1"/>
    <property type="molecule type" value="Genomic_DNA"/>
</dbReference>
<protein>
    <submittedName>
        <fullName evidence="2">Uncharacterized protein</fullName>
    </submittedName>
</protein>
<accession>A0A6G0X202</accession>
<reference evidence="2 3" key="1">
    <citation type="submission" date="2019-07" db="EMBL/GenBank/DDBJ databases">
        <title>Genomics analysis of Aphanomyces spp. identifies a new class of oomycete effector associated with host adaptation.</title>
        <authorList>
            <person name="Gaulin E."/>
        </authorList>
    </citation>
    <scope>NUCLEOTIDE SEQUENCE [LARGE SCALE GENOMIC DNA]</scope>
    <source>
        <strain evidence="2 3">ATCC 201684</strain>
    </source>
</reference>
<dbReference type="Proteomes" id="UP000481153">
    <property type="component" value="Unassembled WGS sequence"/>
</dbReference>
<dbReference type="AlphaFoldDB" id="A0A6G0X202"/>
<evidence type="ECO:0000256" key="1">
    <source>
        <dbReference type="SAM" id="MobiDB-lite"/>
    </source>
</evidence>
<gene>
    <name evidence="2" type="ORF">Ae201684_009450</name>
</gene>
<keyword evidence="3" id="KW-1185">Reference proteome</keyword>
<evidence type="ECO:0000313" key="2">
    <source>
        <dbReference type="EMBL" id="KAF0733893.1"/>
    </source>
</evidence>
<organism evidence="2 3">
    <name type="scientific">Aphanomyces euteiches</name>
    <dbReference type="NCBI Taxonomy" id="100861"/>
    <lineage>
        <taxon>Eukaryota</taxon>
        <taxon>Sar</taxon>
        <taxon>Stramenopiles</taxon>
        <taxon>Oomycota</taxon>
        <taxon>Saprolegniomycetes</taxon>
        <taxon>Saprolegniales</taxon>
        <taxon>Verrucalvaceae</taxon>
        <taxon>Aphanomyces</taxon>
    </lineage>
</organism>
<proteinExistence type="predicted"/>
<sequence>MGNSCTGGALCDVSSPIPSTKIAKRNPPDAHPSTPRRSSVSIDTIRPMLAQSGDRSKLELLLVMFGDKNERCVIPRNEVRRMCKKHHKLKEKVNVVVRRLRVLNAILLDASPTDDGNTQWTIVNGEFDILREARGRVCRGGATRYR</sequence>
<evidence type="ECO:0000313" key="3">
    <source>
        <dbReference type="Proteomes" id="UP000481153"/>
    </source>
</evidence>
<comment type="caution">
    <text evidence="2">The sequence shown here is derived from an EMBL/GenBank/DDBJ whole genome shotgun (WGS) entry which is preliminary data.</text>
</comment>